<dbReference type="OrthoDB" id="47801at2759"/>
<feature type="region of interest" description="Disordered" evidence="6">
    <location>
        <begin position="234"/>
        <end position="259"/>
    </location>
</feature>
<keyword evidence="5" id="KW-0539">Nucleus</keyword>
<dbReference type="GeneID" id="25732597"/>
<dbReference type="GO" id="GO:0016874">
    <property type="term" value="F:ligase activity"/>
    <property type="evidence" value="ECO:0007669"/>
    <property type="project" value="UniProtKB-KW"/>
</dbReference>
<comment type="pathway">
    <text evidence="2">Protein modification; protein ubiquitination.</text>
</comment>
<dbReference type="RefSeq" id="XP_013892002.1">
    <property type="nucleotide sequence ID" value="XM_014036548.1"/>
</dbReference>
<dbReference type="STRING" id="145388.A0A0D2IYJ7"/>
<proteinExistence type="predicted"/>
<dbReference type="InterPro" id="IPR019474">
    <property type="entry name" value="Ub_conjug_fac_E4_core"/>
</dbReference>
<evidence type="ECO:0000256" key="4">
    <source>
        <dbReference type="ARBA" id="ARBA00022786"/>
    </source>
</evidence>
<name>A0A0D2IYJ7_9CHLO</name>
<dbReference type="GO" id="GO:0000209">
    <property type="term" value="P:protein polyubiquitination"/>
    <property type="evidence" value="ECO:0007669"/>
    <property type="project" value="TreeGrafter"/>
</dbReference>
<dbReference type="PANTHER" id="PTHR13931">
    <property type="entry name" value="UBIQUITINATION FACTOR E4"/>
    <property type="match status" value="1"/>
</dbReference>
<gene>
    <name evidence="8" type="ORF">MNEG_14981</name>
</gene>
<dbReference type="Pfam" id="PF10408">
    <property type="entry name" value="Ufd2P_core"/>
    <property type="match status" value="1"/>
</dbReference>
<evidence type="ECO:0000256" key="5">
    <source>
        <dbReference type="ARBA" id="ARBA00023242"/>
    </source>
</evidence>
<feature type="domain" description="Ubiquitin conjugation factor E4 core" evidence="7">
    <location>
        <begin position="1"/>
        <end position="193"/>
    </location>
</feature>
<reference evidence="8 9" key="1">
    <citation type="journal article" date="2013" name="BMC Genomics">
        <title>Reconstruction of the lipid metabolism for the microalga Monoraphidium neglectum from its genome sequence reveals characteristics suitable for biofuel production.</title>
        <authorList>
            <person name="Bogen C."/>
            <person name="Al-Dilaimi A."/>
            <person name="Albersmeier A."/>
            <person name="Wichmann J."/>
            <person name="Grundmann M."/>
            <person name="Rupp O."/>
            <person name="Lauersen K.J."/>
            <person name="Blifernez-Klassen O."/>
            <person name="Kalinowski J."/>
            <person name="Goesmann A."/>
            <person name="Mussgnug J.H."/>
            <person name="Kruse O."/>
        </authorList>
    </citation>
    <scope>NUCLEOTIDE SEQUENCE [LARGE SCALE GENOMIC DNA]</scope>
    <source>
        <strain evidence="8 9">SAG 48.87</strain>
    </source>
</reference>
<dbReference type="GO" id="GO:0005737">
    <property type="term" value="C:cytoplasm"/>
    <property type="evidence" value="ECO:0007669"/>
    <property type="project" value="TreeGrafter"/>
</dbReference>
<keyword evidence="8" id="KW-0436">Ligase</keyword>
<dbReference type="KEGG" id="mng:MNEG_14981"/>
<evidence type="ECO:0000256" key="3">
    <source>
        <dbReference type="ARBA" id="ARBA00022679"/>
    </source>
</evidence>
<evidence type="ECO:0000256" key="1">
    <source>
        <dbReference type="ARBA" id="ARBA00004123"/>
    </source>
</evidence>
<dbReference type="EMBL" id="KK105143">
    <property type="protein sequence ID" value="KIY92982.1"/>
    <property type="molecule type" value="Genomic_DNA"/>
</dbReference>
<dbReference type="GO" id="GO:0000151">
    <property type="term" value="C:ubiquitin ligase complex"/>
    <property type="evidence" value="ECO:0007669"/>
    <property type="project" value="InterPro"/>
</dbReference>
<dbReference type="GO" id="GO:0006511">
    <property type="term" value="P:ubiquitin-dependent protein catabolic process"/>
    <property type="evidence" value="ECO:0007669"/>
    <property type="project" value="InterPro"/>
</dbReference>
<protein>
    <submittedName>
        <fullName evidence="8">Ubiquitin conjugation factor E4</fullName>
        <ecNumber evidence="8">6.3.2.19</ecNumber>
    </submittedName>
</protein>
<dbReference type="GO" id="GO:0034450">
    <property type="term" value="F:ubiquitin-ubiquitin ligase activity"/>
    <property type="evidence" value="ECO:0007669"/>
    <property type="project" value="InterPro"/>
</dbReference>
<keyword evidence="9" id="KW-1185">Reference proteome</keyword>
<evidence type="ECO:0000259" key="7">
    <source>
        <dbReference type="Pfam" id="PF10408"/>
    </source>
</evidence>
<evidence type="ECO:0000313" key="8">
    <source>
        <dbReference type="EMBL" id="KIY92982.1"/>
    </source>
</evidence>
<comment type="subcellular location">
    <subcellularLocation>
        <location evidence="1">Nucleus</location>
    </subcellularLocation>
</comment>
<evidence type="ECO:0000256" key="6">
    <source>
        <dbReference type="SAM" id="MobiDB-lite"/>
    </source>
</evidence>
<keyword evidence="4" id="KW-0833">Ubl conjugation pathway</keyword>
<dbReference type="GO" id="GO:0005634">
    <property type="term" value="C:nucleus"/>
    <property type="evidence" value="ECO:0007669"/>
    <property type="project" value="UniProtKB-SubCell"/>
</dbReference>
<dbReference type="InterPro" id="IPR045132">
    <property type="entry name" value="UBE4"/>
</dbReference>
<sequence>MRHDIDLILEELWRDAACRDAIRAVAARSEGVLSEFLSAVLNDLMYLFKDSLERLADIKTMEDSAADKKSWEALSSAEREDKSHFLENQARGAWTKRMAKSYMGLSITTLRMLDQFAGDAATAAPFMKQPLLGLSAYAALHFIELLVGPRCATLAVRDPSRFLFDRSKLMSSMAKLVAQLGARQEFVAAMVREPDFEAVTLEAGIKLLNENHQYALGDALAAVLKRTADAAAAASPGAGKRRRGGAEADTDADKGVGGEAMAVDGGQAAAAPPPAGAVGAVAAAAGGGEAAIDALVASWALPGAATYEEAEGPYKEALSDESVGTFDAGAAGAYNSHFSAIAAQAEGDTAQKMRRLGQEFRKLRGATALPLNAAAAIFVRQDEDRPDKARAAAARLSLAILPWRPLPHSSAVALGPTR</sequence>
<dbReference type="EC" id="6.3.2.19" evidence="8"/>
<accession>A0A0D2IYJ7</accession>
<dbReference type="GO" id="GO:0036503">
    <property type="term" value="P:ERAD pathway"/>
    <property type="evidence" value="ECO:0007669"/>
    <property type="project" value="InterPro"/>
</dbReference>
<dbReference type="UniPathway" id="UPA00143"/>
<evidence type="ECO:0000313" key="9">
    <source>
        <dbReference type="Proteomes" id="UP000054498"/>
    </source>
</evidence>
<dbReference type="Proteomes" id="UP000054498">
    <property type="component" value="Unassembled WGS sequence"/>
</dbReference>
<dbReference type="PANTHER" id="PTHR13931:SF2">
    <property type="entry name" value="UBIQUITIN CONJUGATION FACTOR E4 B"/>
    <property type="match status" value="1"/>
</dbReference>
<evidence type="ECO:0000256" key="2">
    <source>
        <dbReference type="ARBA" id="ARBA00004906"/>
    </source>
</evidence>
<keyword evidence="3" id="KW-0808">Transferase</keyword>
<dbReference type="AlphaFoldDB" id="A0A0D2IYJ7"/>
<organism evidence="8 9">
    <name type="scientific">Monoraphidium neglectum</name>
    <dbReference type="NCBI Taxonomy" id="145388"/>
    <lineage>
        <taxon>Eukaryota</taxon>
        <taxon>Viridiplantae</taxon>
        <taxon>Chlorophyta</taxon>
        <taxon>core chlorophytes</taxon>
        <taxon>Chlorophyceae</taxon>
        <taxon>CS clade</taxon>
        <taxon>Sphaeropleales</taxon>
        <taxon>Selenastraceae</taxon>
        <taxon>Monoraphidium</taxon>
    </lineage>
</organism>